<feature type="compositionally biased region" description="Low complexity" evidence="1">
    <location>
        <begin position="1"/>
        <end position="11"/>
    </location>
</feature>
<gene>
    <name evidence="2" type="ORF">EGW08_022711</name>
</gene>
<evidence type="ECO:0000313" key="2">
    <source>
        <dbReference type="EMBL" id="RUS69528.1"/>
    </source>
</evidence>
<sequence length="142" mass="15854">MSNNNNNSSSSKKSESETVPQQQEPAEEQAGTVLSKFESVWKFVFNVRNQLNQIFSSGETGHHLDEALKMLKTINTLVLELYNVFDRCLAMSPLVVHNNAAEFEKLCSALNSFLSMSGVVDIDSGTPVRPESMMAYFKQTKN</sequence>
<reference evidence="2 3" key="1">
    <citation type="submission" date="2019-01" db="EMBL/GenBank/DDBJ databases">
        <title>A draft genome assembly of the solar-powered sea slug Elysia chlorotica.</title>
        <authorList>
            <person name="Cai H."/>
            <person name="Li Q."/>
            <person name="Fang X."/>
            <person name="Li J."/>
            <person name="Curtis N.E."/>
            <person name="Altenburger A."/>
            <person name="Shibata T."/>
            <person name="Feng M."/>
            <person name="Maeda T."/>
            <person name="Schwartz J.A."/>
            <person name="Shigenobu S."/>
            <person name="Lundholm N."/>
            <person name="Nishiyama T."/>
            <person name="Yang H."/>
            <person name="Hasebe M."/>
            <person name="Li S."/>
            <person name="Pierce S.K."/>
            <person name="Wang J."/>
        </authorList>
    </citation>
    <scope>NUCLEOTIDE SEQUENCE [LARGE SCALE GENOMIC DNA]</scope>
    <source>
        <strain evidence="2">EC2010</strain>
        <tissue evidence="2">Whole organism of an adult</tissue>
    </source>
</reference>
<feature type="non-terminal residue" evidence="2">
    <location>
        <position position="142"/>
    </location>
</feature>
<feature type="region of interest" description="Disordered" evidence="1">
    <location>
        <begin position="1"/>
        <end position="30"/>
    </location>
</feature>
<dbReference type="EMBL" id="RQTK01001653">
    <property type="protein sequence ID" value="RUS69528.1"/>
    <property type="molecule type" value="Genomic_DNA"/>
</dbReference>
<protein>
    <submittedName>
        <fullName evidence="2">Uncharacterized protein</fullName>
    </submittedName>
</protein>
<name>A0A3S1BKU7_ELYCH</name>
<organism evidence="2 3">
    <name type="scientific">Elysia chlorotica</name>
    <name type="common">Eastern emerald elysia</name>
    <name type="synonym">Sea slug</name>
    <dbReference type="NCBI Taxonomy" id="188477"/>
    <lineage>
        <taxon>Eukaryota</taxon>
        <taxon>Metazoa</taxon>
        <taxon>Spiralia</taxon>
        <taxon>Lophotrochozoa</taxon>
        <taxon>Mollusca</taxon>
        <taxon>Gastropoda</taxon>
        <taxon>Heterobranchia</taxon>
        <taxon>Euthyneura</taxon>
        <taxon>Panpulmonata</taxon>
        <taxon>Sacoglossa</taxon>
        <taxon>Placobranchoidea</taxon>
        <taxon>Plakobranchidae</taxon>
        <taxon>Elysia</taxon>
    </lineage>
</organism>
<dbReference type="Proteomes" id="UP000271974">
    <property type="component" value="Unassembled WGS sequence"/>
</dbReference>
<evidence type="ECO:0000313" key="3">
    <source>
        <dbReference type="Proteomes" id="UP000271974"/>
    </source>
</evidence>
<dbReference type="OrthoDB" id="548295at2759"/>
<comment type="caution">
    <text evidence="2">The sequence shown here is derived from an EMBL/GenBank/DDBJ whole genome shotgun (WGS) entry which is preliminary data.</text>
</comment>
<dbReference type="AlphaFoldDB" id="A0A3S1BKU7"/>
<accession>A0A3S1BKU7</accession>
<keyword evidence="3" id="KW-1185">Reference proteome</keyword>
<feature type="compositionally biased region" description="Low complexity" evidence="1">
    <location>
        <begin position="20"/>
        <end position="30"/>
    </location>
</feature>
<evidence type="ECO:0000256" key="1">
    <source>
        <dbReference type="SAM" id="MobiDB-lite"/>
    </source>
</evidence>
<proteinExistence type="predicted"/>